<dbReference type="InterPro" id="IPR003477">
    <property type="entry name" value="PemK-like"/>
</dbReference>
<evidence type="ECO:0008006" key="3">
    <source>
        <dbReference type="Google" id="ProtNLM"/>
    </source>
</evidence>
<sequence length="110" mass="12275">MKYQRGDVVWAVDPYRNGSNPRPWVLISNRSLPYADSEYIGMILATKSRPGGRRLTGSDWEYGQPPRTSYISPWTVGTIKHDQTGTVQGRLTASVVDEVVGELASYIEAE</sequence>
<accession>M0N1T8</accession>
<comment type="caution">
    <text evidence="1">The sequence shown here is derived from an EMBL/GenBank/DDBJ whole genome shotgun (WGS) entry which is preliminary data.</text>
</comment>
<name>M0N1T8_9EURY</name>
<dbReference type="Proteomes" id="UP000011625">
    <property type="component" value="Unassembled WGS sequence"/>
</dbReference>
<dbReference type="EMBL" id="AOME01000069">
    <property type="protein sequence ID" value="EMA51069.1"/>
    <property type="molecule type" value="Genomic_DNA"/>
</dbReference>
<evidence type="ECO:0000313" key="1">
    <source>
        <dbReference type="EMBL" id="EMA51069.1"/>
    </source>
</evidence>
<dbReference type="RefSeq" id="WP_005043985.1">
    <property type="nucleotide sequence ID" value="NZ_AOME01000069.1"/>
</dbReference>
<dbReference type="OrthoDB" id="315488at2157"/>
<reference evidence="1 2" key="1">
    <citation type="journal article" date="2014" name="PLoS Genet.">
        <title>Phylogenetically driven sequencing of extremely halophilic archaea reveals strategies for static and dynamic osmo-response.</title>
        <authorList>
            <person name="Becker E.A."/>
            <person name="Seitzer P.M."/>
            <person name="Tritt A."/>
            <person name="Larsen D."/>
            <person name="Krusor M."/>
            <person name="Yao A.I."/>
            <person name="Wu D."/>
            <person name="Madern D."/>
            <person name="Eisen J.A."/>
            <person name="Darling A.E."/>
            <person name="Facciotti M.T."/>
        </authorList>
    </citation>
    <scope>NUCLEOTIDE SEQUENCE [LARGE SCALE GENOMIC DNA]</scope>
    <source>
        <strain evidence="1 2">DSM 8989</strain>
    </source>
</reference>
<protein>
    <recommendedName>
        <fullName evidence="3">PemK family protein</fullName>
    </recommendedName>
</protein>
<proteinExistence type="predicted"/>
<dbReference type="PATRIC" id="fig|1227456.3.peg.2646"/>
<dbReference type="AlphaFoldDB" id="M0N1T8"/>
<gene>
    <name evidence="1" type="ORF">C450_13080</name>
</gene>
<dbReference type="SUPFAM" id="SSF50118">
    <property type="entry name" value="Cell growth inhibitor/plasmid maintenance toxic component"/>
    <property type="match status" value="1"/>
</dbReference>
<keyword evidence="2" id="KW-1185">Reference proteome</keyword>
<organism evidence="1 2">
    <name type="scientific">Halococcus salifodinae DSM 8989</name>
    <dbReference type="NCBI Taxonomy" id="1227456"/>
    <lineage>
        <taxon>Archaea</taxon>
        <taxon>Methanobacteriati</taxon>
        <taxon>Methanobacteriota</taxon>
        <taxon>Stenosarchaea group</taxon>
        <taxon>Halobacteria</taxon>
        <taxon>Halobacteriales</taxon>
        <taxon>Halococcaceae</taxon>
        <taxon>Halococcus</taxon>
    </lineage>
</organism>
<dbReference type="Pfam" id="PF02452">
    <property type="entry name" value="PemK_toxin"/>
    <property type="match status" value="1"/>
</dbReference>
<evidence type="ECO:0000313" key="2">
    <source>
        <dbReference type="Proteomes" id="UP000011625"/>
    </source>
</evidence>
<dbReference type="STRING" id="1227456.C450_13080"/>